<sequence>MTRTQPKRLTRQGSWRSAALAAATLATLATTPAQAQSPAQGPTQGPTPLSITPLATRTPTEITTSARQHGFTGTDPQYRKAIVHPVTTYRVRYRTTTPQGTPTTASGLLAVPVTGKGERPRPLPTVLHTHGSMTFKGRAPSVAPQGPDGTAAQVYAAGGRAVLVPDYLGLGESPDRHPFMHQQSAVSATLDLLEAVRSLRQFRLSDDTYVTGFSQGGHVAMAVGRAVASGAVRHARLSGLRTGSGPYDLEHAELPSMADGSVPGRAAVILIAYVLTAHKNLHTPPLYTDPAEVFRAPYAARVESLFDGTHKEEEIIPQLPATLQELLTPAWYANLAHPTGNFLRAIRSIDTTCAWRPNLPVTLYSATGDHESVIANTRSCARQLKAHGTRHVTLVDQGPTTNHFGVFQHSMLDVALHFPRT</sequence>
<comment type="caution">
    <text evidence="3">The sequence shown here is derived from an EMBL/GenBank/DDBJ whole genome shotgun (WGS) entry which is preliminary data.</text>
</comment>
<evidence type="ECO:0000256" key="2">
    <source>
        <dbReference type="SAM" id="SignalP"/>
    </source>
</evidence>
<organism evidence="3 4">
    <name type="scientific">Streptomyces finlayi</name>
    <dbReference type="NCBI Taxonomy" id="67296"/>
    <lineage>
        <taxon>Bacteria</taxon>
        <taxon>Bacillati</taxon>
        <taxon>Actinomycetota</taxon>
        <taxon>Actinomycetes</taxon>
        <taxon>Kitasatosporales</taxon>
        <taxon>Streptomycetaceae</taxon>
        <taxon>Streptomyces</taxon>
    </lineage>
</organism>
<evidence type="ECO:0008006" key="5">
    <source>
        <dbReference type="Google" id="ProtNLM"/>
    </source>
</evidence>
<dbReference type="InterPro" id="IPR029058">
    <property type="entry name" value="AB_hydrolase_fold"/>
</dbReference>
<reference evidence="3" key="2">
    <citation type="submission" date="2020-09" db="EMBL/GenBank/DDBJ databases">
        <authorList>
            <person name="Sun Q."/>
            <person name="Ohkuma M."/>
        </authorList>
    </citation>
    <scope>NUCLEOTIDE SEQUENCE</scope>
    <source>
        <strain evidence="3">JCM 4637</strain>
    </source>
</reference>
<feature type="region of interest" description="Disordered" evidence="1">
    <location>
        <begin position="31"/>
        <end position="54"/>
    </location>
</feature>
<name>A0A918WSY5_9ACTN</name>
<dbReference type="SUPFAM" id="SSF53474">
    <property type="entry name" value="alpha/beta-Hydrolases"/>
    <property type="match status" value="1"/>
</dbReference>
<dbReference type="GO" id="GO:0004806">
    <property type="term" value="F:triacylglycerol lipase activity"/>
    <property type="evidence" value="ECO:0007669"/>
    <property type="project" value="InterPro"/>
</dbReference>
<dbReference type="Proteomes" id="UP000638353">
    <property type="component" value="Unassembled WGS sequence"/>
</dbReference>
<dbReference type="PANTHER" id="PTHR34853">
    <property type="match status" value="1"/>
</dbReference>
<reference evidence="3" key="1">
    <citation type="journal article" date="2014" name="Int. J. Syst. Evol. Microbiol.">
        <title>Complete genome sequence of Corynebacterium casei LMG S-19264T (=DSM 44701T), isolated from a smear-ripened cheese.</title>
        <authorList>
            <consortium name="US DOE Joint Genome Institute (JGI-PGF)"/>
            <person name="Walter F."/>
            <person name="Albersmeier A."/>
            <person name="Kalinowski J."/>
            <person name="Ruckert C."/>
        </authorList>
    </citation>
    <scope>NUCLEOTIDE SEQUENCE</scope>
    <source>
        <strain evidence="3">JCM 4637</strain>
    </source>
</reference>
<evidence type="ECO:0000256" key="1">
    <source>
        <dbReference type="SAM" id="MobiDB-lite"/>
    </source>
</evidence>
<feature type="signal peptide" evidence="2">
    <location>
        <begin position="1"/>
        <end position="35"/>
    </location>
</feature>
<evidence type="ECO:0000313" key="3">
    <source>
        <dbReference type="EMBL" id="GHC78465.1"/>
    </source>
</evidence>
<dbReference type="PANTHER" id="PTHR34853:SF1">
    <property type="entry name" value="LIPASE 5"/>
    <property type="match status" value="1"/>
</dbReference>
<proteinExistence type="predicted"/>
<evidence type="ECO:0000313" key="4">
    <source>
        <dbReference type="Proteomes" id="UP000638353"/>
    </source>
</evidence>
<dbReference type="Gene3D" id="1.10.260.160">
    <property type="match status" value="1"/>
</dbReference>
<dbReference type="InterPro" id="IPR005152">
    <property type="entry name" value="Lipase_secreted"/>
</dbReference>
<dbReference type="PIRSF" id="PIRSF029171">
    <property type="entry name" value="Esterase_LipA"/>
    <property type="match status" value="1"/>
</dbReference>
<feature type="chain" id="PRO_5037301039" description="Alpha/beta fold hydrolase" evidence="2">
    <location>
        <begin position="36"/>
        <end position="421"/>
    </location>
</feature>
<dbReference type="Gene3D" id="3.40.50.1820">
    <property type="entry name" value="alpha/beta hydrolase"/>
    <property type="match status" value="1"/>
</dbReference>
<keyword evidence="2" id="KW-0732">Signal</keyword>
<gene>
    <name evidence="3" type="ORF">GCM10010334_03770</name>
</gene>
<accession>A0A918WSY5</accession>
<dbReference type="GO" id="GO:0016042">
    <property type="term" value="P:lipid catabolic process"/>
    <property type="evidence" value="ECO:0007669"/>
    <property type="project" value="InterPro"/>
</dbReference>
<dbReference type="EMBL" id="BMVC01000001">
    <property type="protein sequence ID" value="GHC78465.1"/>
    <property type="molecule type" value="Genomic_DNA"/>
</dbReference>
<feature type="compositionally biased region" description="Low complexity" evidence="1">
    <location>
        <begin position="31"/>
        <end position="49"/>
    </location>
</feature>
<dbReference type="AlphaFoldDB" id="A0A918WSY5"/>
<protein>
    <recommendedName>
        <fullName evidence="5">Alpha/beta fold hydrolase</fullName>
    </recommendedName>
</protein>
<dbReference type="RefSeq" id="WP_189820886.1">
    <property type="nucleotide sequence ID" value="NZ_BMVC01000001.1"/>
</dbReference>